<dbReference type="Pfam" id="PF04739">
    <property type="entry name" value="AMPKBI"/>
    <property type="match status" value="1"/>
</dbReference>
<sequence>MLGLGTTLRPAFAFGRQIAQLSTHHEKMLIVQRVGAKQNVGLIKLNRPKAHNALCTPLMKEMQTAVKEFEEDDKIGAIVITGSEKIFAAGADIKEMVVKDFATIYTGKDHFLDEWKTIAECKKPIIAAVNGFCLGGGCELVMACDIIYAGHHAQFGQPEINIGTVPGAGGSQRLTHAVGKSLAMEMVLTGNRIDAETALRAGLVSKVYPAKEVLAKAIELGEKIGEQSPLIVQMCKEAVNSAYELTLKEGLHFERRLFHATFSTHDRKEGMSAFVEKRKPKRSLDSNFDMGNNQPGGTTKRERGEMGQSPGGRTRAMSGNPPPNLSSSAEDGCPVQVKIAKSLDDSNGSLPSVATLTVKDKNEYPVVFKWHGGSQSGPRQVSICGSWDNWRRKIPLVKSQNDFTTIVELQPGDHEYKFMVDGKWVVDDNQPKTDNPMGSENNVIHIDEADFEVFDALDKDLASSNAGEAMRNLNKAPTSHDTPNDRELEKMHAFSQEVPDRKDFDKAANPPVLPPHLLQVILNKDVPVQCDPNVLPEPNHVMLNHLYALSIKDGVMVLSATHRYRKKYVTTLLYKPIS</sequence>
<reference evidence="15" key="1">
    <citation type="submission" date="2024-02" db="UniProtKB">
        <authorList>
            <consortium name="WormBaseParasite"/>
        </authorList>
    </citation>
    <scope>IDENTIFICATION</scope>
</reference>
<comment type="function">
    <text evidence="9">Non-catalytic subunit of AMP-activated protein kinase (AMPK), an energy sensor protein kinase that plays a key role in regulating cellular energy metabolism. In response to reduction of intracellular ATP levels, AMPK activates energy-producing pathways and inhibits energy-consuming processes: inhibits protein, carbohydrate and lipid biosynthesis, as well as cell growth and proliferation. AMPK acts via direct phosphorylation of metabolic enzymes, and by longer-term effects via phosphorylation of transcription regulators. Also acts as a regulator of cellular polarity by remodeling the actin cytoskeleton; probably by indirectly activating myosin. Beta non-catalytic subunit acts as a scaffold on which the AMPK complex assembles, via its C-terminus that bridges alpha (PRKAA1 or PRKAA2) and gamma subunits (PRKAG1, PRKAG2 or PRKAG3).</text>
</comment>
<evidence type="ECO:0000256" key="8">
    <source>
        <dbReference type="ARBA" id="ARBA00023239"/>
    </source>
</evidence>
<evidence type="ECO:0000256" key="3">
    <source>
        <dbReference type="ARBA" id="ARBA00012076"/>
    </source>
</evidence>
<dbReference type="InterPro" id="IPR014748">
    <property type="entry name" value="Enoyl-CoA_hydra_C"/>
</dbReference>
<dbReference type="EC" id="4.2.1.17" evidence="3"/>
<keyword evidence="6" id="KW-0276">Fatty acid metabolism</keyword>
<proteinExistence type="inferred from homology"/>
<evidence type="ECO:0000256" key="6">
    <source>
        <dbReference type="ARBA" id="ARBA00022832"/>
    </source>
</evidence>
<dbReference type="FunFam" id="1.10.12.10:FF:000001">
    <property type="entry name" value="Probable enoyl-CoA hydratase, mitochondrial"/>
    <property type="match status" value="1"/>
</dbReference>
<evidence type="ECO:0000259" key="13">
    <source>
        <dbReference type="SMART" id="SM01010"/>
    </source>
</evidence>
<dbReference type="CDD" id="cd06558">
    <property type="entry name" value="crotonase-like"/>
    <property type="match status" value="1"/>
</dbReference>
<dbReference type="GO" id="GO:0004300">
    <property type="term" value="F:enoyl-CoA hydratase activity"/>
    <property type="evidence" value="ECO:0007669"/>
    <property type="project" value="UniProtKB-EC"/>
</dbReference>
<dbReference type="InterPro" id="IPR018376">
    <property type="entry name" value="Enoyl-CoA_hyd/isom_CS"/>
</dbReference>
<dbReference type="InterPro" id="IPR006828">
    <property type="entry name" value="ASC_dom"/>
</dbReference>
<keyword evidence="7" id="KW-0443">Lipid metabolism</keyword>
<comment type="similarity">
    <text evidence="1 11">Belongs to the enoyl-CoA hydratase/isomerase family.</text>
</comment>
<comment type="similarity">
    <text evidence="2">Belongs to the 5'-AMP-activated protein kinase beta subunit family.</text>
</comment>
<feature type="compositionally biased region" description="Polar residues" evidence="12">
    <location>
        <begin position="285"/>
        <end position="297"/>
    </location>
</feature>
<evidence type="ECO:0000256" key="12">
    <source>
        <dbReference type="SAM" id="MobiDB-lite"/>
    </source>
</evidence>
<dbReference type="FunFam" id="2.60.40.10:FF:000139">
    <property type="entry name" value="Protein kinase AMP-activated non-catalytic subunit beta 1"/>
    <property type="match status" value="1"/>
</dbReference>
<feature type="domain" description="Association with the SNF1 complex (ASC)" evidence="13">
    <location>
        <begin position="487"/>
        <end position="577"/>
    </location>
</feature>
<dbReference type="Pfam" id="PF16561">
    <property type="entry name" value="AMPK1_CBM"/>
    <property type="match status" value="1"/>
</dbReference>
<evidence type="ECO:0000313" key="14">
    <source>
        <dbReference type="Proteomes" id="UP000887575"/>
    </source>
</evidence>
<dbReference type="GO" id="GO:0006635">
    <property type="term" value="P:fatty acid beta-oxidation"/>
    <property type="evidence" value="ECO:0007669"/>
    <property type="project" value="TreeGrafter"/>
</dbReference>
<dbReference type="SUPFAM" id="SSF81296">
    <property type="entry name" value="E set domains"/>
    <property type="match status" value="1"/>
</dbReference>
<dbReference type="InterPro" id="IPR014756">
    <property type="entry name" value="Ig_E-set"/>
</dbReference>
<evidence type="ECO:0000256" key="4">
    <source>
        <dbReference type="ARBA" id="ARBA00022516"/>
    </source>
</evidence>
<dbReference type="PANTHER" id="PTHR11941:SF54">
    <property type="entry name" value="ENOYL-COA HYDRATASE, MITOCHONDRIAL"/>
    <property type="match status" value="1"/>
</dbReference>
<dbReference type="Gene3D" id="6.20.250.60">
    <property type="match status" value="1"/>
</dbReference>
<dbReference type="InterPro" id="IPR037256">
    <property type="entry name" value="ASC_dom_sf"/>
</dbReference>
<dbReference type="SUPFAM" id="SSF52096">
    <property type="entry name" value="ClpP/crotonase"/>
    <property type="match status" value="1"/>
</dbReference>
<dbReference type="InterPro" id="IPR001753">
    <property type="entry name" value="Enoyl-CoA_hydra/iso"/>
</dbReference>
<dbReference type="AlphaFoldDB" id="A0AAF3FKP7"/>
<dbReference type="CDD" id="cd02859">
    <property type="entry name" value="E_set_AMPKbeta_like_N"/>
    <property type="match status" value="1"/>
</dbReference>
<accession>A0AAF3FKP7</accession>
<dbReference type="PANTHER" id="PTHR11941">
    <property type="entry name" value="ENOYL-COA HYDRATASE-RELATED"/>
    <property type="match status" value="1"/>
</dbReference>
<dbReference type="GO" id="GO:0005739">
    <property type="term" value="C:mitochondrion"/>
    <property type="evidence" value="ECO:0007669"/>
    <property type="project" value="TreeGrafter"/>
</dbReference>
<dbReference type="Gene3D" id="1.10.12.10">
    <property type="entry name" value="Lyase 2-enoyl-coa Hydratase, Chain A, domain 2"/>
    <property type="match status" value="1"/>
</dbReference>
<evidence type="ECO:0000313" key="15">
    <source>
        <dbReference type="WBParaSite" id="MBELARI_LOCUS770"/>
    </source>
</evidence>
<dbReference type="Gene3D" id="3.90.226.10">
    <property type="entry name" value="2-enoyl-CoA Hydratase, Chain A, domain 1"/>
    <property type="match status" value="1"/>
</dbReference>
<evidence type="ECO:0000256" key="11">
    <source>
        <dbReference type="RuleBase" id="RU003707"/>
    </source>
</evidence>
<keyword evidence="5" id="KW-0597">Phosphoprotein</keyword>
<dbReference type="FunFam" id="3.90.226.10:FF:000019">
    <property type="entry name" value="Enoyl-CoA hydratase, mitochondrial"/>
    <property type="match status" value="1"/>
</dbReference>
<dbReference type="PROSITE" id="PS00166">
    <property type="entry name" value="ENOYL_COA_HYDRATASE"/>
    <property type="match status" value="1"/>
</dbReference>
<evidence type="ECO:0000256" key="10">
    <source>
        <dbReference type="ARBA" id="ARBA00073937"/>
    </source>
</evidence>
<dbReference type="Gene3D" id="2.60.40.10">
    <property type="entry name" value="Immunoglobulins"/>
    <property type="match status" value="1"/>
</dbReference>
<evidence type="ECO:0000256" key="7">
    <source>
        <dbReference type="ARBA" id="ARBA00023098"/>
    </source>
</evidence>
<feature type="region of interest" description="Disordered" evidence="12">
    <location>
        <begin position="269"/>
        <end position="331"/>
    </location>
</feature>
<name>A0AAF3FKP7_9BILA</name>
<dbReference type="Proteomes" id="UP000887575">
    <property type="component" value="Unassembled WGS sequence"/>
</dbReference>
<evidence type="ECO:0000256" key="2">
    <source>
        <dbReference type="ARBA" id="ARBA00010926"/>
    </source>
</evidence>
<evidence type="ECO:0000256" key="1">
    <source>
        <dbReference type="ARBA" id="ARBA00005254"/>
    </source>
</evidence>
<evidence type="ECO:0000256" key="9">
    <source>
        <dbReference type="ARBA" id="ARBA00025180"/>
    </source>
</evidence>
<organism evidence="14 15">
    <name type="scientific">Mesorhabditis belari</name>
    <dbReference type="NCBI Taxonomy" id="2138241"/>
    <lineage>
        <taxon>Eukaryota</taxon>
        <taxon>Metazoa</taxon>
        <taxon>Ecdysozoa</taxon>
        <taxon>Nematoda</taxon>
        <taxon>Chromadorea</taxon>
        <taxon>Rhabditida</taxon>
        <taxon>Rhabditina</taxon>
        <taxon>Rhabditomorpha</taxon>
        <taxon>Rhabditoidea</taxon>
        <taxon>Rhabditidae</taxon>
        <taxon>Mesorhabditinae</taxon>
        <taxon>Mesorhabditis</taxon>
    </lineage>
</organism>
<dbReference type="Pfam" id="PF00378">
    <property type="entry name" value="ECH_1"/>
    <property type="match status" value="1"/>
</dbReference>
<dbReference type="InterPro" id="IPR029045">
    <property type="entry name" value="ClpP/crotonase-like_dom_sf"/>
</dbReference>
<evidence type="ECO:0000256" key="5">
    <source>
        <dbReference type="ARBA" id="ARBA00022553"/>
    </source>
</evidence>
<keyword evidence="14" id="KW-1185">Reference proteome</keyword>
<dbReference type="InterPro" id="IPR032640">
    <property type="entry name" value="AMPK1_CBM"/>
</dbReference>
<dbReference type="WBParaSite" id="MBELARI_LOCUS770">
    <property type="protein sequence ID" value="MBELARI_LOCUS770"/>
    <property type="gene ID" value="MBELARI_LOCUS770"/>
</dbReference>
<dbReference type="SMART" id="SM01010">
    <property type="entry name" value="AMPKBI"/>
    <property type="match status" value="1"/>
</dbReference>
<keyword evidence="4" id="KW-0444">Lipid biosynthesis</keyword>
<dbReference type="SUPFAM" id="SSF160219">
    <property type="entry name" value="AMPKBI-like"/>
    <property type="match status" value="1"/>
</dbReference>
<dbReference type="InterPro" id="IPR013783">
    <property type="entry name" value="Ig-like_fold"/>
</dbReference>
<protein>
    <recommendedName>
        <fullName evidence="10">Probable enoyl-CoA hydratase, mitochondrial</fullName>
        <ecNumber evidence="3">4.2.1.17</ecNumber>
    </recommendedName>
</protein>
<keyword evidence="8" id="KW-0456">Lyase</keyword>